<evidence type="ECO:0000313" key="2">
    <source>
        <dbReference type="EMBL" id="TWF82956.1"/>
    </source>
</evidence>
<dbReference type="InterPro" id="IPR035985">
    <property type="entry name" value="Ubiquitin-activating_enz"/>
</dbReference>
<dbReference type="Gene3D" id="3.90.930.60">
    <property type="match status" value="1"/>
</dbReference>
<proteinExistence type="predicted"/>
<dbReference type="GO" id="GO:0016779">
    <property type="term" value="F:nucleotidyltransferase activity"/>
    <property type="evidence" value="ECO:0007669"/>
    <property type="project" value="UniProtKB-KW"/>
</dbReference>
<dbReference type="InterPro" id="IPR000594">
    <property type="entry name" value="ThiF_NAD_FAD-bd"/>
</dbReference>
<dbReference type="AlphaFoldDB" id="A0A561T762"/>
<evidence type="ECO:0000259" key="1">
    <source>
        <dbReference type="Pfam" id="PF00899"/>
    </source>
</evidence>
<dbReference type="SUPFAM" id="SSF69572">
    <property type="entry name" value="Activating enzymes of the ubiquitin-like proteins"/>
    <property type="match status" value="1"/>
</dbReference>
<accession>A0A561T762</accession>
<protein>
    <submittedName>
        <fullName evidence="2">Molybdopterin/thiamine biosynthesis adenylyltransferase</fullName>
    </submittedName>
</protein>
<dbReference type="EMBL" id="VIWT01000004">
    <property type="protein sequence ID" value="TWF82956.1"/>
    <property type="molecule type" value="Genomic_DNA"/>
</dbReference>
<dbReference type="Gene3D" id="3.40.50.720">
    <property type="entry name" value="NAD(P)-binding Rossmann-like Domain"/>
    <property type="match status" value="1"/>
</dbReference>
<comment type="caution">
    <text evidence="2">The sequence shown here is derived from an EMBL/GenBank/DDBJ whole genome shotgun (WGS) entry which is preliminary data.</text>
</comment>
<sequence length="385" mass="42205">MARPALKVSIPYFVSDGSVHFRLGGELTSLEDPDGRVLALLKLLDGTREPAEVHRELAAAHPDVSPDDVAEALDALDESGLLQDATDQGPDFDAAARGRWSNNLGFFETYASLEVSKYEYQRRVRDARVAVLGVGGIGSHVLIDLVAIGFTDIRIVDFDKIELSNFNRQIIYGEPDLGRTKVHVAAERARALNSGIRLDAVEAKLMSADDVYRVVHDRDLVIAVVDRPKVHVVHWLNEGCLRAGAALIGGGVDTQRAIHYTMVPGVSGCVECWYRQARESDPTSRMVFDELDQTDREGRAFGEDTAAFNALVAAEAGFMVSELVRLATRVSPPLSVGRLLETTFHDPRITVAERWDRDPACPTCADVPPAAALEWLLTDPRPLPF</sequence>
<keyword evidence="2" id="KW-0548">Nucleotidyltransferase</keyword>
<reference evidence="2 3" key="1">
    <citation type="submission" date="2019-06" db="EMBL/GenBank/DDBJ databases">
        <title>Sequencing the genomes of 1000 actinobacteria strains.</title>
        <authorList>
            <person name="Klenk H.-P."/>
        </authorList>
    </citation>
    <scope>NUCLEOTIDE SEQUENCE [LARGE SCALE GENOMIC DNA]</scope>
    <source>
        <strain evidence="2 3">DSM 44826</strain>
    </source>
</reference>
<dbReference type="Proteomes" id="UP000317940">
    <property type="component" value="Unassembled WGS sequence"/>
</dbReference>
<dbReference type="Pfam" id="PF00899">
    <property type="entry name" value="ThiF"/>
    <property type="match status" value="1"/>
</dbReference>
<dbReference type="PANTHER" id="PTHR43267:SF1">
    <property type="entry name" value="TRNA THREONYLCARBAMOYLADENOSINE DEHYDRATASE"/>
    <property type="match status" value="1"/>
</dbReference>
<dbReference type="PANTHER" id="PTHR43267">
    <property type="entry name" value="TRNA THREONYLCARBAMOYLADENOSINE DEHYDRATASE"/>
    <property type="match status" value="1"/>
</dbReference>
<gene>
    <name evidence="2" type="ORF">FHX73_14439</name>
</gene>
<evidence type="ECO:0000313" key="3">
    <source>
        <dbReference type="Proteomes" id="UP000317940"/>
    </source>
</evidence>
<dbReference type="GO" id="GO:0061503">
    <property type="term" value="F:tRNA threonylcarbamoyladenosine dehydratase"/>
    <property type="evidence" value="ECO:0007669"/>
    <property type="project" value="TreeGrafter"/>
</dbReference>
<dbReference type="GO" id="GO:0061504">
    <property type="term" value="P:cyclic threonylcarbamoyladenosine biosynthetic process"/>
    <property type="evidence" value="ECO:0007669"/>
    <property type="project" value="TreeGrafter"/>
</dbReference>
<dbReference type="GO" id="GO:0008641">
    <property type="term" value="F:ubiquitin-like modifier activating enzyme activity"/>
    <property type="evidence" value="ECO:0007669"/>
    <property type="project" value="InterPro"/>
</dbReference>
<keyword evidence="3" id="KW-1185">Reference proteome</keyword>
<name>A0A561T762_9ACTN</name>
<dbReference type="RefSeq" id="WP_170305234.1">
    <property type="nucleotide sequence ID" value="NZ_BAAAMZ010000009.1"/>
</dbReference>
<feature type="domain" description="THIF-type NAD/FAD binding fold" evidence="1">
    <location>
        <begin position="116"/>
        <end position="362"/>
    </location>
</feature>
<keyword evidence="2" id="KW-0808">Transferase</keyword>
<organism evidence="2 3">
    <name type="scientific">Kitasatospora viridis</name>
    <dbReference type="NCBI Taxonomy" id="281105"/>
    <lineage>
        <taxon>Bacteria</taxon>
        <taxon>Bacillati</taxon>
        <taxon>Actinomycetota</taxon>
        <taxon>Actinomycetes</taxon>
        <taxon>Kitasatosporales</taxon>
        <taxon>Streptomycetaceae</taxon>
        <taxon>Kitasatospora</taxon>
    </lineage>
</organism>
<dbReference type="InterPro" id="IPR045886">
    <property type="entry name" value="ThiF/MoeB/HesA"/>
</dbReference>